<dbReference type="CDD" id="cd00165">
    <property type="entry name" value="S4"/>
    <property type="match status" value="1"/>
</dbReference>
<dbReference type="SUPFAM" id="SSF55174">
    <property type="entry name" value="Alpha-L RNA-binding motif"/>
    <property type="match status" value="1"/>
</dbReference>
<dbReference type="RefSeq" id="WP_008803428.1">
    <property type="nucleotide sequence ID" value="NZ_KQ235738.1"/>
</dbReference>
<protein>
    <recommendedName>
        <fullName evidence="2">RNA-binding S4 domain-containing protein</fullName>
    </recommendedName>
</protein>
<dbReference type="eggNOG" id="COG2302">
    <property type="taxonomic scope" value="Bacteria"/>
</dbReference>
<feature type="domain" description="RNA-binding S4" evidence="2">
    <location>
        <begin position="165"/>
        <end position="227"/>
    </location>
</feature>
<reference evidence="3 4" key="1">
    <citation type="submission" date="2011-10" db="EMBL/GenBank/DDBJ databases">
        <title>The Genome Sequence of Fusobacterium sp. 4_1_13.</title>
        <authorList>
            <consortium name="The Broad Institute Genome Sequencing Platform"/>
            <person name="Earl A."/>
            <person name="Ward D."/>
            <person name="Feldgarden M."/>
            <person name="Gevers D."/>
            <person name="Strauss J."/>
            <person name="Ambrose C."/>
            <person name="Allen-Vercoe E."/>
            <person name="Young S.K."/>
            <person name="Zeng Q."/>
            <person name="Gargeya S."/>
            <person name="Fitzgerald M."/>
            <person name="Haas B."/>
            <person name="Abouelleil A."/>
            <person name="Alvarado L."/>
            <person name="Arachchi H.M."/>
            <person name="Berlin A."/>
            <person name="Brown A."/>
            <person name="Chapman S.B."/>
            <person name="Chen Z."/>
            <person name="Dunbar C."/>
            <person name="Freedman E."/>
            <person name="Gearin G."/>
            <person name="Goldberg J."/>
            <person name="Griggs A."/>
            <person name="Gujja S."/>
            <person name="Heiman D."/>
            <person name="Howarth C."/>
            <person name="Larson L."/>
            <person name="Lui A."/>
            <person name="MacDonald P.J."/>
            <person name="Montmayeur A."/>
            <person name="Murphy C."/>
            <person name="Neiman D."/>
            <person name="Pearson M."/>
            <person name="Priest M."/>
            <person name="Roberts A."/>
            <person name="Saif S."/>
            <person name="Shea T."/>
            <person name="Shenoy N."/>
            <person name="Sisk P."/>
            <person name="Stolte C."/>
            <person name="Sykes S."/>
            <person name="Wortman J."/>
            <person name="Nusbaum C."/>
            <person name="Birren B."/>
        </authorList>
    </citation>
    <scope>NUCLEOTIDE SEQUENCE [LARGE SCALE GENOMIC DNA]</scope>
    <source>
        <strain evidence="3 4">4_1_13</strain>
    </source>
</reference>
<dbReference type="AlphaFoldDB" id="A0A0M1VW79"/>
<dbReference type="InterPro" id="IPR040591">
    <property type="entry name" value="RqcP2_RBD"/>
</dbReference>
<comment type="caution">
    <text evidence="3">The sequence shown here is derived from an EMBL/GenBank/DDBJ whole genome shotgun (WGS) entry which is preliminary data.</text>
</comment>
<gene>
    <name evidence="3" type="ORF">FSCG_01649</name>
</gene>
<dbReference type="InterPro" id="IPR012677">
    <property type="entry name" value="Nucleotide-bd_a/b_plait_sf"/>
</dbReference>
<dbReference type="Pfam" id="PF17774">
    <property type="entry name" value="YlmH_RBD"/>
    <property type="match status" value="1"/>
</dbReference>
<proteinExistence type="predicted"/>
<dbReference type="EMBL" id="ACDE02000023">
    <property type="protein sequence ID" value="EEO40936.1"/>
    <property type="molecule type" value="Genomic_DNA"/>
</dbReference>
<evidence type="ECO:0000313" key="3">
    <source>
        <dbReference type="EMBL" id="EEO40936.1"/>
    </source>
</evidence>
<dbReference type="InterPro" id="IPR002942">
    <property type="entry name" value="S4_RNA-bd"/>
</dbReference>
<dbReference type="HOGENOM" id="CLU_075687_1_0_0"/>
<name>A0A0M1VW79_FUSVC</name>
<dbReference type="PROSITE" id="PS50889">
    <property type="entry name" value="S4"/>
    <property type="match status" value="1"/>
</dbReference>
<dbReference type="PANTHER" id="PTHR13633:SF3">
    <property type="entry name" value="MITOCHONDRIAL TRANSCRIPTION RESCUE FACTOR 1"/>
    <property type="match status" value="1"/>
</dbReference>
<evidence type="ECO:0000256" key="1">
    <source>
        <dbReference type="PROSITE-ProRule" id="PRU00182"/>
    </source>
</evidence>
<sequence>MNENLEKIENYIKLAEKTDIVIYSNQFFPVSQLNNLKYSGMKFSFKGLNEDCEKKLLAVYPEYFTEDYLYFPVKYFKIIKKSKFINLEHKHYLGNILGLGIKREILGDLIVKNNECYGIILENMFDFLKENLLRINSSPIEIIEITERDVPQNEFKELNIRLSSLRLDSLVSELTNLSRALSVNYIDLGNVQVNYEIQREKSYRISVGDTIIIKKYGKFRIEEENGLTKKDKVKLIVRKYI</sequence>
<evidence type="ECO:0000259" key="2">
    <source>
        <dbReference type="SMART" id="SM00363"/>
    </source>
</evidence>
<keyword evidence="1" id="KW-0694">RNA-binding</keyword>
<organism evidence="3 4">
    <name type="scientific">Fusobacterium vincentii 4_1_13</name>
    <dbReference type="NCBI Taxonomy" id="469606"/>
    <lineage>
        <taxon>Bacteria</taxon>
        <taxon>Fusobacteriati</taxon>
        <taxon>Fusobacteriota</taxon>
        <taxon>Fusobacteriia</taxon>
        <taxon>Fusobacteriales</taxon>
        <taxon>Fusobacteriaceae</taxon>
        <taxon>Fusobacterium</taxon>
    </lineage>
</organism>
<dbReference type="Gene3D" id="3.30.70.330">
    <property type="match status" value="1"/>
</dbReference>
<dbReference type="InterPro" id="IPR036986">
    <property type="entry name" value="S4_RNA-bd_sf"/>
</dbReference>
<dbReference type="SMART" id="SM00363">
    <property type="entry name" value="S4"/>
    <property type="match status" value="1"/>
</dbReference>
<dbReference type="GO" id="GO:0003723">
    <property type="term" value="F:RNA binding"/>
    <property type="evidence" value="ECO:0007669"/>
    <property type="project" value="UniProtKB-KW"/>
</dbReference>
<dbReference type="Pfam" id="PF01479">
    <property type="entry name" value="S4"/>
    <property type="match status" value="1"/>
</dbReference>
<dbReference type="Gene3D" id="3.10.290.10">
    <property type="entry name" value="RNA-binding S4 domain"/>
    <property type="match status" value="1"/>
</dbReference>
<dbReference type="Proteomes" id="UP000004925">
    <property type="component" value="Unassembled WGS sequence"/>
</dbReference>
<evidence type="ECO:0000313" key="4">
    <source>
        <dbReference type="Proteomes" id="UP000004925"/>
    </source>
</evidence>
<dbReference type="PANTHER" id="PTHR13633">
    <property type="entry name" value="MITOCHONDRIAL TRANSCRIPTION RESCUE FACTOR 1"/>
    <property type="match status" value="1"/>
</dbReference>
<accession>A0A0M1VW79</accession>